<evidence type="ECO:0000256" key="1">
    <source>
        <dbReference type="SAM" id="SignalP"/>
    </source>
</evidence>
<dbReference type="Proteomes" id="UP000095342">
    <property type="component" value="Chromosome"/>
</dbReference>
<dbReference type="PANTHER" id="PTHR30383">
    <property type="entry name" value="THIOESTERASE 1/PROTEASE 1/LYSOPHOSPHOLIPASE L1"/>
    <property type="match status" value="1"/>
</dbReference>
<protein>
    <submittedName>
        <fullName evidence="3">Arylesterase</fullName>
    </submittedName>
</protein>
<feature type="chain" id="PRO_5009109852" evidence="1">
    <location>
        <begin position="22"/>
        <end position="208"/>
    </location>
</feature>
<accession>A0A1D8KC14</accession>
<dbReference type="Pfam" id="PF13472">
    <property type="entry name" value="Lipase_GDSL_2"/>
    <property type="match status" value="1"/>
</dbReference>
<dbReference type="EMBL" id="CP017448">
    <property type="protein sequence ID" value="AOV18490.1"/>
    <property type="molecule type" value="Genomic_DNA"/>
</dbReference>
<dbReference type="CDD" id="cd01822">
    <property type="entry name" value="Lysophospholipase_L1_like"/>
    <property type="match status" value="1"/>
</dbReference>
<dbReference type="InterPro" id="IPR051532">
    <property type="entry name" value="Ester_Hydrolysis_Enzymes"/>
</dbReference>
<keyword evidence="4" id="KW-1185">Reference proteome</keyword>
<reference evidence="3 4" key="1">
    <citation type="submission" date="2016-09" db="EMBL/GenBank/DDBJ databases">
        <title>Acidihalobacter prosperus V6 (DSM14174).</title>
        <authorList>
            <person name="Khaleque H.N."/>
            <person name="Ramsay J.P."/>
            <person name="Murphy R.J.T."/>
            <person name="Kaksonen A.H."/>
            <person name="Boxall N.J."/>
            <person name="Watkin E.L.J."/>
        </authorList>
    </citation>
    <scope>NUCLEOTIDE SEQUENCE [LARGE SCALE GENOMIC DNA]</scope>
    <source>
        <strain evidence="3 4">V6</strain>
    </source>
</reference>
<dbReference type="GO" id="GO:0006629">
    <property type="term" value="P:lipid metabolic process"/>
    <property type="evidence" value="ECO:0007669"/>
    <property type="project" value="InterPro"/>
</dbReference>
<dbReference type="AlphaFoldDB" id="A0A1D8KC14"/>
<dbReference type="KEGG" id="aaeo:BJI67_06655"/>
<evidence type="ECO:0000313" key="4">
    <source>
        <dbReference type="Proteomes" id="UP000095342"/>
    </source>
</evidence>
<dbReference type="InterPro" id="IPR036514">
    <property type="entry name" value="SGNH_hydro_sf"/>
</dbReference>
<sequence length="208" mass="22109">MRSILVRCLCILLLAAGAAHADAARKGVILVLGDSLSAGHGIPLDAGWVHLLAEKLTREGYPYRVVNASIGGDTTAGGLARLPAELARFRPAVVIVELGGNDGLRGTPISTFREQLTRLVDTARSSGARVLLLGVRMPPNYGPAYTQMFHKVYDEVAARTATPLVPFLLKGVATHPTLMQSDGIHPTAAAQPRLLANVWPTLEPLLAR</sequence>
<name>A0A1D8KC14_9GAMM</name>
<dbReference type="InterPro" id="IPR008265">
    <property type="entry name" value="Lipase_GDSL_AS"/>
</dbReference>
<evidence type="ECO:0000259" key="2">
    <source>
        <dbReference type="Pfam" id="PF13472"/>
    </source>
</evidence>
<dbReference type="RefSeq" id="WP_070074016.1">
    <property type="nucleotide sequence ID" value="NZ_CP017448.1"/>
</dbReference>
<dbReference type="SUPFAM" id="SSF52266">
    <property type="entry name" value="SGNH hydrolase"/>
    <property type="match status" value="1"/>
</dbReference>
<dbReference type="PANTHER" id="PTHR30383:SF24">
    <property type="entry name" value="THIOESTERASE 1_PROTEASE 1_LYSOPHOSPHOLIPASE L1"/>
    <property type="match status" value="1"/>
</dbReference>
<evidence type="ECO:0000313" key="3">
    <source>
        <dbReference type="EMBL" id="AOV18490.1"/>
    </source>
</evidence>
<gene>
    <name evidence="3" type="ORF">BJI67_06655</name>
</gene>
<feature type="signal peptide" evidence="1">
    <location>
        <begin position="1"/>
        <end position="21"/>
    </location>
</feature>
<dbReference type="PROSITE" id="PS01098">
    <property type="entry name" value="LIPASE_GDSL_SER"/>
    <property type="match status" value="1"/>
</dbReference>
<dbReference type="GO" id="GO:0004622">
    <property type="term" value="F:phosphatidylcholine lysophospholipase activity"/>
    <property type="evidence" value="ECO:0007669"/>
    <property type="project" value="TreeGrafter"/>
</dbReference>
<proteinExistence type="predicted"/>
<dbReference type="InterPro" id="IPR013830">
    <property type="entry name" value="SGNH_hydro"/>
</dbReference>
<dbReference type="Gene3D" id="3.40.50.1110">
    <property type="entry name" value="SGNH hydrolase"/>
    <property type="match status" value="1"/>
</dbReference>
<feature type="domain" description="SGNH hydrolase-type esterase" evidence="2">
    <location>
        <begin position="31"/>
        <end position="190"/>
    </location>
</feature>
<keyword evidence="1" id="KW-0732">Signal</keyword>
<organism evidence="3 4">
    <name type="scientific">Acidihalobacter aeolianus</name>
    <dbReference type="NCBI Taxonomy" id="2792603"/>
    <lineage>
        <taxon>Bacteria</taxon>
        <taxon>Pseudomonadati</taxon>
        <taxon>Pseudomonadota</taxon>
        <taxon>Gammaproteobacteria</taxon>
        <taxon>Chromatiales</taxon>
        <taxon>Ectothiorhodospiraceae</taxon>
        <taxon>Acidihalobacter</taxon>
    </lineage>
</organism>